<dbReference type="PROSITE" id="PS50949">
    <property type="entry name" value="HTH_GNTR"/>
    <property type="match status" value="1"/>
</dbReference>
<dbReference type="PANTHER" id="PTHR44846:SF17">
    <property type="entry name" value="GNTR-FAMILY TRANSCRIPTIONAL REGULATOR"/>
    <property type="match status" value="1"/>
</dbReference>
<dbReference type="CDD" id="cd07377">
    <property type="entry name" value="WHTH_GntR"/>
    <property type="match status" value="1"/>
</dbReference>
<evidence type="ECO:0000256" key="2">
    <source>
        <dbReference type="ARBA" id="ARBA00023125"/>
    </source>
</evidence>
<dbReference type="InterPro" id="IPR000524">
    <property type="entry name" value="Tscrpt_reg_HTH_GntR"/>
</dbReference>
<dbReference type="SUPFAM" id="SSF64288">
    <property type="entry name" value="Chorismate lyase-like"/>
    <property type="match status" value="1"/>
</dbReference>
<sequence length="244" mass="26595">MPELERPPRPPYVQITDHYRTLIATGALRHGDRLPTVAEIAERWSCSPGTAHKAVRQLRGEGLVDTKQQGSTVIGTRAVPEPAERVRRTTQLDGHEVEVTEVGVVPMMPSVGAALGIDGDALNRTVIRRQAVSSREGTPYRLSVTWVPAPFSHEVPELLDDAVIPNIVELIGQKTSRSATDGRDWFEGRTADEREAAALGIEVGSAILAGTAVWRDAEGPIVYYEFVCPPNCAVSSDYQLIPRV</sequence>
<evidence type="ECO:0000259" key="4">
    <source>
        <dbReference type="PROSITE" id="PS50949"/>
    </source>
</evidence>
<dbReference type="InterPro" id="IPR036390">
    <property type="entry name" value="WH_DNA-bd_sf"/>
</dbReference>
<evidence type="ECO:0000313" key="6">
    <source>
        <dbReference type="Proteomes" id="UP001348641"/>
    </source>
</evidence>
<evidence type="ECO:0000256" key="1">
    <source>
        <dbReference type="ARBA" id="ARBA00023015"/>
    </source>
</evidence>
<dbReference type="PANTHER" id="PTHR44846">
    <property type="entry name" value="MANNOSYL-D-GLYCERATE TRANSPORT/METABOLISM SYSTEM REPRESSOR MNGR-RELATED"/>
    <property type="match status" value="1"/>
</dbReference>
<feature type="domain" description="HTH gntR-type" evidence="4">
    <location>
        <begin position="9"/>
        <end position="77"/>
    </location>
</feature>
<gene>
    <name evidence="5" type="ORF">Q8A49_33785</name>
</gene>
<evidence type="ECO:0000256" key="3">
    <source>
        <dbReference type="ARBA" id="ARBA00023163"/>
    </source>
</evidence>
<accession>A0ABU7L1N8</accession>
<keyword evidence="3" id="KW-0804">Transcription</keyword>
<comment type="caution">
    <text evidence="5">The sequence shown here is derived from an EMBL/GenBank/DDBJ whole genome shotgun (WGS) entry which is preliminary data.</text>
</comment>
<dbReference type="Proteomes" id="UP001348641">
    <property type="component" value="Unassembled WGS sequence"/>
</dbReference>
<evidence type="ECO:0000313" key="5">
    <source>
        <dbReference type="EMBL" id="MEE2055479.1"/>
    </source>
</evidence>
<dbReference type="InterPro" id="IPR028978">
    <property type="entry name" value="Chorismate_lyase_/UTRA_dom_sf"/>
</dbReference>
<reference evidence="5 6" key="1">
    <citation type="submission" date="2023-07" db="EMBL/GenBank/DDBJ databases">
        <authorList>
            <person name="Girao M."/>
            <person name="Carvalho M.F."/>
        </authorList>
    </citation>
    <scope>NUCLEOTIDE SEQUENCE [LARGE SCALE GENOMIC DNA]</scope>
    <source>
        <strain evidence="5 6">66/93</strain>
    </source>
</reference>
<organism evidence="5 6">
    <name type="scientific">Nocardiopsis tropica</name>
    <dbReference type="NCBI Taxonomy" id="109330"/>
    <lineage>
        <taxon>Bacteria</taxon>
        <taxon>Bacillati</taxon>
        <taxon>Actinomycetota</taxon>
        <taxon>Actinomycetes</taxon>
        <taxon>Streptosporangiales</taxon>
        <taxon>Nocardiopsidaceae</taxon>
        <taxon>Nocardiopsis</taxon>
    </lineage>
</organism>
<dbReference type="SMART" id="SM00866">
    <property type="entry name" value="UTRA"/>
    <property type="match status" value="1"/>
</dbReference>
<dbReference type="SMART" id="SM00345">
    <property type="entry name" value="HTH_GNTR"/>
    <property type="match status" value="1"/>
</dbReference>
<dbReference type="InterPro" id="IPR036388">
    <property type="entry name" value="WH-like_DNA-bd_sf"/>
</dbReference>
<name>A0ABU7L1N8_9ACTN</name>
<protein>
    <submittedName>
        <fullName evidence="5">GntR family transcriptional regulator</fullName>
    </submittedName>
</protein>
<keyword evidence="2" id="KW-0238">DNA-binding</keyword>
<proteinExistence type="predicted"/>
<keyword evidence="1" id="KW-0805">Transcription regulation</keyword>
<dbReference type="Pfam" id="PF00392">
    <property type="entry name" value="GntR"/>
    <property type="match status" value="1"/>
</dbReference>
<dbReference type="SUPFAM" id="SSF46785">
    <property type="entry name" value="Winged helix' DNA-binding domain"/>
    <property type="match status" value="1"/>
</dbReference>
<dbReference type="EMBL" id="JAUUCC010000185">
    <property type="protein sequence ID" value="MEE2055479.1"/>
    <property type="molecule type" value="Genomic_DNA"/>
</dbReference>
<dbReference type="RefSeq" id="WP_330162233.1">
    <property type="nucleotide sequence ID" value="NZ_JAUUCC010000185.1"/>
</dbReference>
<dbReference type="Gene3D" id="1.10.10.10">
    <property type="entry name" value="Winged helix-like DNA-binding domain superfamily/Winged helix DNA-binding domain"/>
    <property type="match status" value="1"/>
</dbReference>
<dbReference type="Pfam" id="PF07702">
    <property type="entry name" value="UTRA"/>
    <property type="match status" value="1"/>
</dbReference>
<dbReference type="InterPro" id="IPR050679">
    <property type="entry name" value="Bact_HTH_transcr_reg"/>
</dbReference>
<dbReference type="InterPro" id="IPR011663">
    <property type="entry name" value="UTRA"/>
</dbReference>
<dbReference type="Gene3D" id="3.40.1410.10">
    <property type="entry name" value="Chorismate lyase-like"/>
    <property type="match status" value="1"/>
</dbReference>